<keyword evidence="5 10" id="KW-0346">Stress response</keyword>
<comment type="similarity">
    <text evidence="2 10 12">Belongs to the GrpE family.</text>
</comment>
<dbReference type="RefSeq" id="WP_177207391.1">
    <property type="nucleotide sequence ID" value="NZ_FOWF01000007.1"/>
</dbReference>
<evidence type="ECO:0000256" key="5">
    <source>
        <dbReference type="ARBA" id="ARBA00023016"/>
    </source>
</evidence>
<dbReference type="GO" id="GO:0000774">
    <property type="term" value="F:adenyl-nucleotide exchange factor activity"/>
    <property type="evidence" value="ECO:0007669"/>
    <property type="project" value="InterPro"/>
</dbReference>
<evidence type="ECO:0000256" key="7">
    <source>
        <dbReference type="ARBA" id="ARBA00053401"/>
    </source>
</evidence>
<evidence type="ECO:0000256" key="8">
    <source>
        <dbReference type="ARBA" id="ARBA00072274"/>
    </source>
</evidence>
<proteinExistence type="inferred from homology"/>
<dbReference type="STRING" id="155865.SAMN05216515_10759"/>
<gene>
    <name evidence="10" type="primary">grpE</name>
    <name evidence="14" type="ORF">SAMN05216508_10659</name>
</gene>
<dbReference type="GO" id="GO:0042803">
    <property type="term" value="F:protein homodimerization activity"/>
    <property type="evidence" value="ECO:0007669"/>
    <property type="project" value="InterPro"/>
</dbReference>
<evidence type="ECO:0000256" key="4">
    <source>
        <dbReference type="ARBA" id="ARBA00022490"/>
    </source>
</evidence>
<accession>A0A1I7GF50</accession>
<dbReference type="Gene3D" id="2.30.22.10">
    <property type="entry name" value="Head domain of nucleotide exchange factor GrpE"/>
    <property type="match status" value="1"/>
</dbReference>
<keyword evidence="4 10" id="KW-0963">Cytoplasm</keyword>
<evidence type="ECO:0000256" key="11">
    <source>
        <dbReference type="RuleBase" id="RU000639"/>
    </source>
</evidence>
<keyword evidence="15" id="KW-1185">Reference proteome</keyword>
<feature type="region of interest" description="Disordered" evidence="13">
    <location>
        <begin position="1"/>
        <end position="76"/>
    </location>
</feature>
<dbReference type="InterPro" id="IPR000740">
    <property type="entry name" value="GrpE"/>
</dbReference>
<dbReference type="GO" id="GO:0005737">
    <property type="term" value="C:cytoplasm"/>
    <property type="evidence" value="ECO:0007669"/>
    <property type="project" value="UniProtKB-SubCell"/>
</dbReference>
<name>A0A1I7GF50_9FIRM</name>
<keyword evidence="6 10" id="KW-0143">Chaperone</keyword>
<dbReference type="EMBL" id="FPBT01000006">
    <property type="protein sequence ID" value="SFU46896.1"/>
    <property type="molecule type" value="Genomic_DNA"/>
</dbReference>
<evidence type="ECO:0000256" key="9">
    <source>
        <dbReference type="ARBA" id="ARBA00076414"/>
    </source>
</evidence>
<dbReference type="AlphaFoldDB" id="A0A1I7GF50"/>
<dbReference type="GO" id="GO:0051082">
    <property type="term" value="F:unfolded protein binding"/>
    <property type="evidence" value="ECO:0007669"/>
    <property type="project" value="TreeGrafter"/>
</dbReference>
<organism evidence="14 15">
    <name type="scientific">Eubacterium pyruvativorans</name>
    <dbReference type="NCBI Taxonomy" id="155865"/>
    <lineage>
        <taxon>Bacteria</taxon>
        <taxon>Bacillati</taxon>
        <taxon>Bacillota</taxon>
        <taxon>Clostridia</taxon>
        <taxon>Eubacteriales</taxon>
        <taxon>Eubacteriaceae</taxon>
        <taxon>Eubacterium</taxon>
    </lineage>
</organism>
<evidence type="ECO:0000256" key="13">
    <source>
        <dbReference type="SAM" id="MobiDB-lite"/>
    </source>
</evidence>
<feature type="compositionally biased region" description="Basic and acidic residues" evidence="13">
    <location>
        <begin position="38"/>
        <end position="76"/>
    </location>
</feature>
<sequence length="204" mass="22479">MSDEEMKKAAGVSDETAEQAEAGASDAEESVSGADDAGDGKKADAGEAESRNEKKEESREDEAAKGESEESGDEKYMRLMADFQNYKRRTEKEKAEVFSYANEKIVTELLSVLDNFERALAQESADEKYAEGMELIFRQMSDVLTKAGLAEIDAVGKEFDPNFHHAVMTDDNADFESGQVTAVLQKGYTLHDKVIRPAMVRVNS</sequence>
<comment type="subcellular location">
    <subcellularLocation>
        <location evidence="1 10">Cytoplasm</location>
    </subcellularLocation>
</comment>
<dbReference type="Gene3D" id="3.90.20.20">
    <property type="match status" value="1"/>
</dbReference>
<dbReference type="Pfam" id="PF01025">
    <property type="entry name" value="GrpE"/>
    <property type="match status" value="1"/>
</dbReference>
<evidence type="ECO:0000256" key="12">
    <source>
        <dbReference type="RuleBase" id="RU004478"/>
    </source>
</evidence>
<dbReference type="PANTHER" id="PTHR21237:SF23">
    <property type="entry name" value="GRPE PROTEIN HOMOLOG, MITOCHONDRIAL"/>
    <property type="match status" value="1"/>
</dbReference>
<dbReference type="PROSITE" id="PS01071">
    <property type="entry name" value="GRPE"/>
    <property type="match status" value="1"/>
</dbReference>
<evidence type="ECO:0000256" key="2">
    <source>
        <dbReference type="ARBA" id="ARBA00009054"/>
    </source>
</evidence>
<evidence type="ECO:0000313" key="14">
    <source>
        <dbReference type="EMBL" id="SFU46896.1"/>
    </source>
</evidence>
<dbReference type="CDD" id="cd00446">
    <property type="entry name" value="GrpE"/>
    <property type="match status" value="1"/>
</dbReference>
<evidence type="ECO:0000313" key="15">
    <source>
        <dbReference type="Proteomes" id="UP000198817"/>
    </source>
</evidence>
<evidence type="ECO:0000256" key="6">
    <source>
        <dbReference type="ARBA" id="ARBA00023186"/>
    </source>
</evidence>
<protein>
    <recommendedName>
        <fullName evidence="8 10">Protein GrpE</fullName>
    </recommendedName>
    <alternativeName>
        <fullName evidence="9 10">HSP-70 cofactor</fullName>
    </alternativeName>
</protein>
<reference evidence="14 15" key="1">
    <citation type="submission" date="2016-10" db="EMBL/GenBank/DDBJ databases">
        <authorList>
            <person name="de Groot N.N."/>
        </authorList>
    </citation>
    <scope>NUCLEOTIDE SEQUENCE [LARGE SCALE GENOMIC DNA]</scope>
    <source>
        <strain evidence="14 15">KHGC13</strain>
    </source>
</reference>
<dbReference type="InterPro" id="IPR013805">
    <property type="entry name" value="GrpE_CC"/>
</dbReference>
<comment type="subunit">
    <text evidence="3 10">Homodimer.</text>
</comment>
<dbReference type="Proteomes" id="UP000198817">
    <property type="component" value="Unassembled WGS sequence"/>
</dbReference>
<dbReference type="PANTHER" id="PTHR21237">
    <property type="entry name" value="GRPE PROTEIN"/>
    <property type="match status" value="1"/>
</dbReference>
<evidence type="ECO:0000256" key="3">
    <source>
        <dbReference type="ARBA" id="ARBA00011738"/>
    </source>
</evidence>
<dbReference type="HAMAP" id="MF_01151">
    <property type="entry name" value="GrpE"/>
    <property type="match status" value="1"/>
</dbReference>
<comment type="function">
    <text evidence="7 10 11">Participates actively in the response to hyperosmotic and heat shock by preventing the aggregation of stress-denatured proteins, in association with DnaK and GrpE. It is the nucleotide exchange factor for DnaK and may function as a thermosensor. Unfolded proteins bind initially to DnaJ; upon interaction with the DnaJ-bound protein, DnaK hydrolyzes its bound ATP, resulting in the formation of a stable complex. GrpE releases ADP from DnaK; ATP binding to DnaK triggers the release of the substrate protein, thus completing the reaction cycle. Several rounds of ATP-dependent interactions between DnaJ, DnaK and GrpE are required for fully efficient folding.</text>
</comment>
<dbReference type="SUPFAM" id="SSF58014">
    <property type="entry name" value="Coiled-coil domain of nucleotide exchange factor GrpE"/>
    <property type="match status" value="1"/>
</dbReference>
<dbReference type="GO" id="GO:0006457">
    <property type="term" value="P:protein folding"/>
    <property type="evidence" value="ECO:0007669"/>
    <property type="project" value="InterPro"/>
</dbReference>
<dbReference type="PRINTS" id="PR00773">
    <property type="entry name" value="GRPEPROTEIN"/>
</dbReference>
<dbReference type="InterPro" id="IPR009012">
    <property type="entry name" value="GrpE_head"/>
</dbReference>
<dbReference type="SUPFAM" id="SSF51064">
    <property type="entry name" value="Head domain of nucleotide exchange factor GrpE"/>
    <property type="match status" value="1"/>
</dbReference>
<dbReference type="GO" id="GO:0051087">
    <property type="term" value="F:protein-folding chaperone binding"/>
    <property type="evidence" value="ECO:0007669"/>
    <property type="project" value="InterPro"/>
</dbReference>
<dbReference type="NCBIfam" id="NF010738">
    <property type="entry name" value="PRK14140.1"/>
    <property type="match status" value="1"/>
</dbReference>
<dbReference type="FunFam" id="2.30.22.10:FF:000001">
    <property type="entry name" value="Protein GrpE"/>
    <property type="match status" value="1"/>
</dbReference>
<evidence type="ECO:0000256" key="1">
    <source>
        <dbReference type="ARBA" id="ARBA00004496"/>
    </source>
</evidence>
<evidence type="ECO:0000256" key="10">
    <source>
        <dbReference type="HAMAP-Rule" id="MF_01151"/>
    </source>
</evidence>